<feature type="compositionally biased region" description="Basic residues" evidence="1">
    <location>
        <begin position="154"/>
        <end position="165"/>
    </location>
</feature>
<evidence type="ECO:0000313" key="2">
    <source>
        <dbReference type="EMBL" id="KAG1779626.1"/>
    </source>
</evidence>
<protein>
    <submittedName>
        <fullName evidence="2">Uncharacterized protein</fullName>
    </submittedName>
</protein>
<evidence type="ECO:0000313" key="3">
    <source>
        <dbReference type="Proteomes" id="UP000714275"/>
    </source>
</evidence>
<accession>A0A9P7D5T3</accession>
<name>A0A9P7D5T3_9AGAM</name>
<organism evidence="2 3">
    <name type="scientific">Suillus placidus</name>
    <dbReference type="NCBI Taxonomy" id="48579"/>
    <lineage>
        <taxon>Eukaryota</taxon>
        <taxon>Fungi</taxon>
        <taxon>Dikarya</taxon>
        <taxon>Basidiomycota</taxon>
        <taxon>Agaricomycotina</taxon>
        <taxon>Agaricomycetes</taxon>
        <taxon>Agaricomycetidae</taxon>
        <taxon>Boletales</taxon>
        <taxon>Suillineae</taxon>
        <taxon>Suillaceae</taxon>
        <taxon>Suillus</taxon>
    </lineage>
</organism>
<dbReference type="OrthoDB" id="2131339at2759"/>
<dbReference type="AlphaFoldDB" id="A0A9P7D5T3"/>
<feature type="compositionally biased region" description="Basic residues" evidence="1">
    <location>
        <begin position="202"/>
        <end position="224"/>
    </location>
</feature>
<gene>
    <name evidence="2" type="ORF">EV702DRAFT_1043551</name>
</gene>
<evidence type="ECO:0000256" key="1">
    <source>
        <dbReference type="SAM" id="MobiDB-lite"/>
    </source>
</evidence>
<proteinExistence type="predicted"/>
<keyword evidence="3" id="KW-1185">Reference proteome</keyword>
<feature type="region of interest" description="Disordered" evidence="1">
    <location>
        <begin position="154"/>
        <end position="230"/>
    </location>
</feature>
<comment type="caution">
    <text evidence="2">The sequence shown here is derived from an EMBL/GenBank/DDBJ whole genome shotgun (WGS) entry which is preliminary data.</text>
</comment>
<dbReference type="Proteomes" id="UP000714275">
    <property type="component" value="Unassembled WGS sequence"/>
</dbReference>
<sequence length="230" mass="26054">MATVINTLDRIETGYRETHRLHYELPVIIDYGAGKITVLRADQYELEPWLASDKSYQAGTGVGLVSSAKIVDILKKNPDMDPEKYEEETKTKEELANIYKEHHKARLILMCLGGVTLNLRTAKASKTGVMIRSKPSRKKRASCAIISRVKCCRRSRGSGKGRKHKQSDYDEERLTTKRKRDTTDGRANRSNGDTEEETLARNRGKSKKSRPCKSPTRKSARNHKAVMGNY</sequence>
<feature type="compositionally biased region" description="Basic and acidic residues" evidence="1">
    <location>
        <begin position="166"/>
        <end position="187"/>
    </location>
</feature>
<reference evidence="2" key="1">
    <citation type="journal article" date="2020" name="New Phytol.">
        <title>Comparative genomics reveals dynamic genome evolution in host specialist ectomycorrhizal fungi.</title>
        <authorList>
            <person name="Lofgren L.A."/>
            <person name="Nguyen N.H."/>
            <person name="Vilgalys R."/>
            <person name="Ruytinx J."/>
            <person name="Liao H.L."/>
            <person name="Branco S."/>
            <person name="Kuo A."/>
            <person name="LaButti K."/>
            <person name="Lipzen A."/>
            <person name="Andreopoulos W."/>
            <person name="Pangilinan J."/>
            <person name="Riley R."/>
            <person name="Hundley H."/>
            <person name="Na H."/>
            <person name="Barry K."/>
            <person name="Grigoriev I.V."/>
            <person name="Stajich J.E."/>
            <person name="Kennedy P.G."/>
        </authorList>
    </citation>
    <scope>NUCLEOTIDE SEQUENCE</scope>
    <source>
        <strain evidence="2">DOB743</strain>
    </source>
</reference>
<dbReference type="EMBL" id="JABBWD010000011">
    <property type="protein sequence ID" value="KAG1779626.1"/>
    <property type="molecule type" value="Genomic_DNA"/>
</dbReference>